<dbReference type="GO" id="GO:0052621">
    <property type="term" value="F:diguanylate cyclase activity"/>
    <property type="evidence" value="ECO:0007669"/>
    <property type="project" value="UniProtKB-EC"/>
</dbReference>
<comment type="caution">
    <text evidence="3">Lacks conserved residue(s) required for the propagation of feature annotation.</text>
</comment>
<comment type="caution">
    <text evidence="6">The sequence shown here is derived from an EMBL/GenBank/DDBJ whole genome shotgun (WGS) entry which is preliminary data.</text>
</comment>
<dbReference type="InterPro" id="IPR029787">
    <property type="entry name" value="Nucleotide_cyclase"/>
</dbReference>
<dbReference type="PROSITE" id="PS50110">
    <property type="entry name" value="RESPONSE_REGULATORY"/>
    <property type="match status" value="1"/>
</dbReference>
<dbReference type="InterPro" id="IPR050469">
    <property type="entry name" value="Diguanylate_Cyclase"/>
</dbReference>
<dbReference type="Proteomes" id="UP000297737">
    <property type="component" value="Unassembled WGS sequence"/>
</dbReference>
<name>A0A4Y9EMF5_9SPHN</name>
<dbReference type="InterPro" id="IPR001789">
    <property type="entry name" value="Sig_transdc_resp-reg_receiver"/>
</dbReference>
<dbReference type="SUPFAM" id="SSF52172">
    <property type="entry name" value="CheY-like"/>
    <property type="match status" value="1"/>
</dbReference>
<proteinExistence type="predicted"/>
<dbReference type="AlphaFoldDB" id="A0A4Y9EMF5"/>
<dbReference type="NCBIfam" id="TIGR00254">
    <property type="entry name" value="GGDEF"/>
    <property type="match status" value="1"/>
</dbReference>
<comment type="catalytic activity">
    <reaction evidence="2">
        <text>2 GTP = 3',3'-c-di-GMP + 2 diphosphate</text>
        <dbReference type="Rhea" id="RHEA:24898"/>
        <dbReference type="ChEBI" id="CHEBI:33019"/>
        <dbReference type="ChEBI" id="CHEBI:37565"/>
        <dbReference type="ChEBI" id="CHEBI:58805"/>
        <dbReference type="EC" id="2.7.7.65"/>
    </reaction>
</comment>
<sequence length="307" mass="32401">MIEKILLVGAKHHASTLAMLFGDAAQVEAVRAADAAVRIRDHGTDLLIVALDQPGLENLRQLARLRAAAHSNDTPVLALVPRNMPDALIKAFDLGVSDCAGLPIDGGEVRARAAALLRRKRMLDRISTEARATQLLANTDAVTGLFNRRYLDSQLGEIVTRARAGGLPLVVLMLDIDAFKPVNDRFGHAAGDRALQAVAARLSSSVRGSDMVVRYGGDELVVVMPDTDLATARRIAERLRATVEATPIGGTDAHAADMRITVSIGVAALEPGDVDGPALLHRADAALFVAKRAGRNRVETAGSSAAA</sequence>
<gene>
    <name evidence="6" type="ORF">EUV02_06890</name>
</gene>
<organism evidence="6 7">
    <name type="scientific">Glacieibacterium arshaanense</name>
    <dbReference type="NCBI Taxonomy" id="2511025"/>
    <lineage>
        <taxon>Bacteria</taxon>
        <taxon>Pseudomonadati</taxon>
        <taxon>Pseudomonadota</taxon>
        <taxon>Alphaproteobacteria</taxon>
        <taxon>Sphingomonadales</taxon>
        <taxon>Sphingosinicellaceae</taxon>
        <taxon>Glacieibacterium</taxon>
    </lineage>
</organism>
<dbReference type="SMART" id="SM00267">
    <property type="entry name" value="GGDEF"/>
    <property type="match status" value="1"/>
</dbReference>
<dbReference type="PANTHER" id="PTHR45138">
    <property type="entry name" value="REGULATORY COMPONENTS OF SENSORY TRANSDUCTION SYSTEM"/>
    <property type="match status" value="1"/>
</dbReference>
<evidence type="ECO:0000313" key="6">
    <source>
        <dbReference type="EMBL" id="TFU02930.1"/>
    </source>
</evidence>
<accession>A0A4Y9EMF5</accession>
<evidence type="ECO:0000256" key="3">
    <source>
        <dbReference type="PROSITE-ProRule" id="PRU00169"/>
    </source>
</evidence>
<reference evidence="6 7" key="1">
    <citation type="submission" date="2019-02" db="EMBL/GenBank/DDBJ databases">
        <title>Polymorphobacter sp. isolated from the lake at the Tibet of China.</title>
        <authorList>
            <person name="Li A."/>
        </authorList>
    </citation>
    <scope>NUCLEOTIDE SEQUENCE [LARGE SCALE GENOMIC DNA]</scope>
    <source>
        <strain evidence="6 7">DJ1R-1</strain>
    </source>
</reference>
<dbReference type="EC" id="2.7.7.65" evidence="1"/>
<dbReference type="Gene3D" id="3.40.50.2300">
    <property type="match status" value="1"/>
</dbReference>
<dbReference type="FunFam" id="3.30.70.270:FF:000001">
    <property type="entry name" value="Diguanylate cyclase domain protein"/>
    <property type="match status" value="1"/>
</dbReference>
<dbReference type="EMBL" id="SIHO01000002">
    <property type="protein sequence ID" value="TFU02930.1"/>
    <property type="molecule type" value="Genomic_DNA"/>
</dbReference>
<evidence type="ECO:0000313" key="7">
    <source>
        <dbReference type="Proteomes" id="UP000297737"/>
    </source>
</evidence>
<dbReference type="CDD" id="cd01949">
    <property type="entry name" value="GGDEF"/>
    <property type="match status" value="1"/>
</dbReference>
<dbReference type="Pfam" id="PF00990">
    <property type="entry name" value="GGDEF"/>
    <property type="match status" value="1"/>
</dbReference>
<dbReference type="GO" id="GO:0000160">
    <property type="term" value="P:phosphorelay signal transduction system"/>
    <property type="evidence" value="ECO:0007669"/>
    <property type="project" value="InterPro"/>
</dbReference>
<dbReference type="SUPFAM" id="SSF55073">
    <property type="entry name" value="Nucleotide cyclase"/>
    <property type="match status" value="1"/>
</dbReference>
<dbReference type="InterPro" id="IPR011006">
    <property type="entry name" value="CheY-like_superfamily"/>
</dbReference>
<feature type="domain" description="GGDEF" evidence="5">
    <location>
        <begin position="167"/>
        <end position="303"/>
    </location>
</feature>
<dbReference type="OrthoDB" id="9812260at2"/>
<evidence type="ECO:0000256" key="2">
    <source>
        <dbReference type="ARBA" id="ARBA00034247"/>
    </source>
</evidence>
<dbReference type="InterPro" id="IPR043128">
    <property type="entry name" value="Rev_trsase/Diguanyl_cyclase"/>
</dbReference>
<evidence type="ECO:0000256" key="1">
    <source>
        <dbReference type="ARBA" id="ARBA00012528"/>
    </source>
</evidence>
<dbReference type="RefSeq" id="WP_135245522.1">
    <property type="nucleotide sequence ID" value="NZ_SIHO01000002.1"/>
</dbReference>
<dbReference type="Gene3D" id="3.30.70.270">
    <property type="match status" value="1"/>
</dbReference>
<keyword evidence="7" id="KW-1185">Reference proteome</keyword>
<feature type="domain" description="Response regulatory" evidence="4">
    <location>
        <begin position="1"/>
        <end position="117"/>
    </location>
</feature>
<dbReference type="InterPro" id="IPR000160">
    <property type="entry name" value="GGDEF_dom"/>
</dbReference>
<evidence type="ECO:0000259" key="5">
    <source>
        <dbReference type="PROSITE" id="PS50887"/>
    </source>
</evidence>
<protein>
    <recommendedName>
        <fullName evidence="1">diguanylate cyclase</fullName>
        <ecNumber evidence="1">2.7.7.65</ecNumber>
    </recommendedName>
</protein>
<dbReference type="PANTHER" id="PTHR45138:SF9">
    <property type="entry name" value="DIGUANYLATE CYCLASE DGCM-RELATED"/>
    <property type="match status" value="1"/>
</dbReference>
<evidence type="ECO:0000259" key="4">
    <source>
        <dbReference type="PROSITE" id="PS50110"/>
    </source>
</evidence>
<dbReference type="PROSITE" id="PS50887">
    <property type="entry name" value="GGDEF"/>
    <property type="match status" value="1"/>
</dbReference>